<dbReference type="Pfam" id="PF01764">
    <property type="entry name" value="Lipase_3"/>
    <property type="match status" value="1"/>
</dbReference>
<keyword evidence="11" id="KW-1185">Reference proteome</keyword>
<sequence>MDSLSESIVQEVRRLIHLYKGEDLSISITGHSLGAALALLAADELSTCDANVPPIAVYSFGGLRVGNRGFANRITSNWVKVLRVVNSQDVVTRVPGMFVNERLNEKLGYV</sequence>
<comment type="caution">
    <text evidence="10">The sequence shown here is derived from an EMBL/GenBank/DDBJ whole genome shotgun (WGS) entry which is preliminary data.</text>
</comment>
<reference evidence="10 11" key="1">
    <citation type="submission" date="2020-10" db="EMBL/GenBank/DDBJ databases">
        <title>The Coptis chinensis genome and diversification of protoberbering-type alkaloids.</title>
        <authorList>
            <person name="Wang B."/>
            <person name="Shu S."/>
            <person name="Song C."/>
            <person name="Liu Y."/>
        </authorList>
    </citation>
    <scope>NUCLEOTIDE SEQUENCE [LARGE SCALE GENOMIC DNA]</scope>
    <source>
        <strain evidence="10">HL-2020</strain>
        <tissue evidence="10">Leaf</tissue>
    </source>
</reference>
<dbReference type="PANTHER" id="PTHR31403">
    <property type="entry name" value="PHOSPHOLIPASE A1-IBETA2, CHLOROPLASTIC"/>
    <property type="match status" value="1"/>
</dbReference>
<comment type="subcellular location">
    <subcellularLocation>
        <location evidence="1">Plastid</location>
        <location evidence="1">Chloroplast</location>
    </subcellularLocation>
</comment>
<comment type="similarity">
    <text evidence="2">Belongs to the AB hydrolase superfamily. Lipase family.</text>
</comment>
<dbReference type="GO" id="GO:0004620">
    <property type="term" value="F:phospholipase activity"/>
    <property type="evidence" value="ECO:0007669"/>
    <property type="project" value="UniProtKB-ARBA"/>
</dbReference>
<dbReference type="Proteomes" id="UP000631114">
    <property type="component" value="Unassembled WGS sequence"/>
</dbReference>
<evidence type="ECO:0000256" key="6">
    <source>
        <dbReference type="ARBA" id="ARBA00022946"/>
    </source>
</evidence>
<dbReference type="GO" id="GO:0009507">
    <property type="term" value="C:chloroplast"/>
    <property type="evidence" value="ECO:0007669"/>
    <property type="project" value="UniProtKB-SubCell"/>
</dbReference>
<dbReference type="Gene3D" id="3.40.50.1820">
    <property type="entry name" value="alpha/beta hydrolase"/>
    <property type="match status" value="1"/>
</dbReference>
<organism evidence="10 11">
    <name type="scientific">Coptis chinensis</name>
    <dbReference type="NCBI Taxonomy" id="261450"/>
    <lineage>
        <taxon>Eukaryota</taxon>
        <taxon>Viridiplantae</taxon>
        <taxon>Streptophyta</taxon>
        <taxon>Embryophyta</taxon>
        <taxon>Tracheophyta</taxon>
        <taxon>Spermatophyta</taxon>
        <taxon>Magnoliopsida</taxon>
        <taxon>Ranunculales</taxon>
        <taxon>Ranunculaceae</taxon>
        <taxon>Coptidoideae</taxon>
        <taxon>Coptis</taxon>
    </lineage>
</organism>
<proteinExistence type="inferred from homology"/>
<dbReference type="EMBL" id="JADFTS010000003">
    <property type="protein sequence ID" value="KAF9617504.1"/>
    <property type="molecule type" value="Genomic_DNA"/>
</dbReference>
<protein>
    <recommendedName>
        <fullName evidence="9">Fungal lipase-type domain-containing protein</fullName>
    </recommendedName>
</protein>
<feature type="domain" description="Fungal lipase-type" evidence="9">
    <location>
        <begin position="3"/>
        <end position="97"/>
    </location>
</feature>
<evidence type="ECO:0000256" key="2">
    <source>
        <dbReference type="ARBA" id="ARBA00010701"/>
    </source>
</evidence>
<keyword evidence="3" id="KW-0150">Chloroplast</keyword>
<keyword evidence="6" id="KW-0809">Transit peptide</keyword>
<dbReference type="PANTHER" id="PTHR31403:SF2">
    <property type="entry name" value="PHOSPHOLIPASE A1-IBETA2, CHLOROPLASTIC"/>
    <property type="match status" value="1"/>
</dbReference>
<name>A0A835IHX9_9MAGN</name>
<dbReference type="InterPro" id="IPR002921">
    <property type="entry name" value="Fungal_lipase-type"/>
</dbReference>
<keyword evidence="7" id="KW-0442">Lipid degradation</keyword>
<dbReference type="SUPFAM" id="SSF53474">
    <property type="entry name" value="alpha/beta-Hydrolases"/>
    <property type="match status" value="1"/>
</dbReference>
<evidence type="ECO:0000256" key="7">
    <source>
        <dbReference type="ARBA" id="ARBA00022963"/>
    </source>
</evidence>
<evidence type="ECO:0000259" key="9">
    <source>
        <dbReference type="Pfam" id="PF01764"/>
    </source>
</evidence>
<dbReference type="AlphaFoldDB" id="A0A835IHX9"/>
<evidence type="ECO:0000256" key="8">
    <source>
        <dbReference type="ARBA" id="ARBA00023098"/>
    </source>
</evidence>
<keyword evidence="8" id="KW-0443">Lipid metabolism</keyword>
<evidence type="ECO:0000256" key="4">
    <source>
        <dbReference type="ARBA" id="ARBA00022640"/>
    </source>
</evidence>
<accession>A0A835IHX9</accession>
<gene>
    <name evidence="10" type="ORF">IFM89_036708</name>
</gene>
<evidence type="ECO:0000313" key="10">
    <source>
        <dbReference type="EMBL" id="KAF9617504.1"/>
    </source>
</evidence>
<keyword evidence="4" id="KW-0934">Plastid</keyword>
<dbReference type="OrthoDB" id="1728595at2759"/>
<evidence type="ECO:0000313" key="11">
    <source>
        <dbReference type="Proteomes" id="UP000631114"/>
    </source>
</evidence>
<keyword evidence="5" id="KW-0378">Hydrolase</keyword>
<evidence type="ECO:0000256" key="5">
    <source>
        <dbReference type="ARBA" id="ARBA00022801"/>
    </source>
</evidence>
<dbReference type="InterPro" id="IPR029058">
    <property type="entry name" value="AB_hydrolase_fold"/>
</dbReference>
<dbReference type="GO" id="GO:0016042">
    <property type="term" value="P:lipid catabolic process"/>
    <property type="evidence" value="ECO:0007669"/>
    <property type="project" value="UniProtKB-KW"/>
</dbReference>
<evidence type="ECO:0000256" key="1">
    <source>
        <dbReference type="ARBA" id="ARBA00004229"/>
    </source>
</evidence>
<evidence type="ECO:0000256" key="3">
    <source>
        <dbReference type="ARBA" id="ARBA00022528"/>
    </source>
</evidence>